<evidence type="ECO:0000259" key="1">
    <source>
        <dbReference type="Pfam" id="PF13204"/>
    </source>
</evidence>
<dbReference type="InterPro" id="IPR025277">
    <property type="entry name" value="Apiosidase-like_cat_dom"/>
</dbReference>
<dbReference type="EMBL" id="JBHSGS010000028">
    <property type="protein sequence ID" value="MFC4719059.1"/>
    <property type="molecule type" value="Genomic_DNA"/>
</dbReference>
<dbReference type="InterPro" id="IPR017853">
    <property type="entry name" value="GH"/>
</dbReference>
<proteinExistence type="predicted"/>
<feature type="domain" description="Apiosidase-like catalytic" evidence="1">
    <location>
        <begin position="7"/>
        <end position="334"/>
    </location>
</feature>
<dbReference type="Gene3D" id="3.20.20.80">
    <property type="entry name" value="Glycosidases"/>
    <property type="match status" value="1"/>
</dbReference>
<dbReference type="PANTHER" id="PTHR37836">
    <property type="entry name" value="LMO1036 PROTEIN"/>
    <property type="match status" value="1"/>
</dbReference>
<dbReference type="RefSeq" id="WP_204654572.1">
    <property type="nucleotide sequence ID" value="NZ_JAFBFD010000031.1"/>
</dbReference>
<gene>
    <name evidence="2" type="ORF">ACFO5I_04875</name>
</gene>
<keyword evidence="3" id="KW-1185">Reference proteome</keyword>
<organism evidence="2 3">
    <name type="scientific">Enterococcus lemanii</name>
    <dbReference type="NCBI Taxonomy" id="1159752"/>
    <lineage>
        <taxon>Bacteria</taxon>
        <taxon>Bacillati</taxon>
        <taxon>Bacillota</taxon>
        <taxon>Bacilli</taxon>
        <taxon>Lactobacillales</taxon>
        <taxon>Enterococcaceae</taxon>
        <taxon>Enterococcus</taxon>
    </lineage>
</organism>
<sequence>MRVTVNQNQRTLLRDGTHFFYLADTCWSAFTSIREEEWMTYLEKRKTQGFNTLQINILPQWDRSRGTFDKLPFSKKNGVYDFKELDDSYFERAKKLCKIADDRGFTLALVVLWSNYVEGTWASNLDRRKNVFPREYFENYFKKVIDTFDSFSPIYFIAGDTDFPEKETIDTYLEAFDYFEKHSPNTLKTVHIKGRQEEIPEEILRRLDLLLYQSGHNRSFLNMPYYLAEQFYKMERKLPIVNSEPCYEQMGYARREYGRFKQLDVRQAAWQSVLSGACAGITYGAHGVWSWHGMNTNFAENTGEAFDTPMYWQEALQLPGAFDYGFIKGILQMNQIDELIPNNQLLVGANEQIRVASSKQQKHHLIYIPSNTTIRVSADFSDFEIYLIDLKTKNLLEPTFVVKNGETIFKIHSGQEDVLLLVKKPS</sequence>
<name>A0ABV9MVL4_9ENTE</name>
<reference evidence="3" key="1">
    <citation type="journal article" date="2019" name="Int. J. Syst. Evol. Microbiol.">
        <title>The Global Catalogue of Microorganisms (GCM) 10K type strain sequencing project: providing services to taxonomists for standard genome sequencing and annotation.</title>
        <authorList>
            <consortium name="The Broad Institute Genomics Platform"/>
            <consortium name="The Broad Institute Genome Sequencing Center for Infectious Disease"/>
            <person name="Wu L."/>
            <person name="Ma J."/>
        </authorList>
    </citation>
    <scope>NUCLEOTIDE SEQUENCE [LARGE SCALE GENOMIC DNA]</scope>
    <source>
        <strain evidence="3">CGMCC 1.19032</strain>
    </source>
</reference>
<protein>
    <submittedName>
        <fullName evidence="2">DUF4038 domain-containing protein</fullName>
    </submittedName>
</protein>
<evidence type="ECO:0000313" key="3">
    <source>
        <dbReference type="Proteomes" id="UP001595969"/>
    </source>
</evidence>
<accession>A0ABV9MVL4</accession>
<dbReference type="SUPFAM" id="SSF51445">
    <property type="entry name" value="(Trans)glycosidases"/>
    <property type="match status" value="1"/>
</dbReference>
<evidence type="ECO:0000313" key="2">
    <source>
        <dbReference type="EMBL" id="MFC4719059.1"/>
    </source>
</evidence>
<dbReference type="Proteomes" id="UP001595969">
    <property type="component" value="Unassembled WGS sequence"/>
</dbReference>
<dbReference type="Pfam" id="PF13204">
    <property type="entry name" value="Apiosidase"/>
    <property type="match status" value="1"/>
</dbReference>
<dbReference type="PANTHER" id="PTHR37836:SF3">
    <property type="entry name" value="ENDOGLUCANASE"/>
    <property type="match status" value="1"/>
</dbReference>
<comment type="caution">
    <text evidence="2">The sequence shown here is derived from an EMBL/GenBank/DDBJ whole genome shotgun (WGS) entry which is preliminary data.</text>
</comment>